<proteinExistence type="predicted"/>
<evidence type="ECO:0000256" key="4">
    <source>
        <dbReference type="ARBA" id="ARBA00022967"/>
    </source>
</evidence>
<dbReference type="GO" id="GO:0005524">
    <property type="term" value="F:ATP binding"/>
    <property type="evidence" value="ECO:0007669"/>
    <property type="project" value="UniProtKB-KW"/>
</dbReference>
<dbReference type="CDD" id="cd03214">
    <property type="entry name" value="ABC_Iron-Siderophores_B12_Hemin"/>
    <property type="match status" value="1"/>
</dbReference>
<dbReference type="PROSITE" id="PS50893">
    <property type="entry name" value="ABC_TRANSPORTER_2"/>
    <property type="match status" value="1"/>
</dbReference>
<sequence length="264" mass="27558">MTVCVEGLSVRYGARVVIEDLDIIACSGALTAIVGPNGSGKSTLIKAICGDLSYDGVVTLNGLDVASAHPWELASQRAVLPQASTLAFPFHAIEVVRIGLTAGTGGAQAGRAEAALARVELAGYANRYYQELSGGEQQRVQLARVLAQIWEPCTGQGPRWLMLDEPVSSLDVAHQLQVMSIAKEFARGGGGVLAVMHDLNLTGLFADRVVVMAEGQVLAAGPPEEVMNDAVLSQAYGCALRVNTTPHGPAPFVLPHTAEAHAAP</sequence>
<dbReference type="Proteomes" id="UP000436522">
    <property type="component" value="Unassembled WGS sequence"/>
</dbReference>
<evidence type="ECO:0000256" key="1">
    <source>
        <dbReference type="ARBA" id="ARBA00022448"/>
    </source>
</evidence>
<evidence type="ECO:0000256" key="5">
    <source>
        <dbReference type="ARBA" id="ARBA00037066"/>
    </source>
</evidence>
<dbReference type="Pfam" id="PF00005">
    <property type="entry name" value="ABC_tran"/>
    <property type="match status" value="1"/>
</dbReference>
<keyword evidence="8" id="KW-1185">Reference proteome</keyword>
<comment type="caution">
    <text evidence="7">The sequence shown here is derived from an EMBL/GenBank/DDBJ whole genome shotgun (WGS) entry which is preliminary data.</text>
</comment>
<reference evidence="7 8" key="1">
    <citation type="submission" date="2019-12" db="EMBL/GenBank/DDBJ databases">
        <title>Roseobacter cerasinus sp. nov., isolated from seawater around aquaculture.</title>
        <authorList>
            <person name="Muramatsu S."/>
            <person name="Takabe Y."/>
            <person name="Mori K."/>
            <person name="Takaichi S."/>
            <person name="Hanada S."/>
        </authorList>
    </citation>
    <scope>NUCLEOTIDE SEQUENCE [LARGE SCALE GENOMIC DNA]</scope>
    <source>
        <strain evidence="7 8">AI77</strain>
    </source>
</reference>
<dbReference type="RefSeq" id="WP_159980142.1">
    <property type="nucleotide sequence ID" value="NZ_BLIV01000008.1"/>
</dbReference>
<dbReference type="OrthoDB" id="9805601at2"/>
<keyword evidence="2" id="KW-0547">Nucleotide-binding</keyword>
<protein>
    <submittedName>
        <fullName evidence="7">Hemin import ATP-binding protein HmuV</fullName>
    </submittedName>
</protein>
<evidence type="ECO:0000256" key="3">
    <source>
        <dbReference type="ARBA" id="ARBA00022840"/>
    </source>
</evidence>
<dbReference type="PROSITE" id="PS00211">
    <property type="entry name" value="ABC_TRANSPORTER_1"/>
    <property type="match status" value="1"/>
</dbReference>
<dbReference type="PANTHER" id="PTHR42794">
    <property type="entry name" value="HEMIN IMPORT ATP-BINDING PROTEIN HMUV"/>
    <property type="match status" value="1"/>
</dbReference>
<evidence type="ECO:0000259" key="6">
    <source>
        <dbReference type="PROSITE" id="PS50893"/>
    </source>
</evidence>
<name>A0A640W0F0_9RHOB</name>
<dbReference type="PANTHER" id="PTHR42794:SF1">
    <property type="entry name" value="HEMIN IMPORT ATP-BINDING PROTEIN HMUV"/>
    <property type="match status" value="1"/>
</dbReference>
<dbReference type="InterPro" id="IPR003593">
    <property type="entry name" value="AAA+_ATPase"/>
</dbReference>
<keyword evidence="1" id="KW-0813">Transport</keyword>
<evidence type="ECO:0000313" key="8">
    <source>
        <dbReference type="Proteomes" id="UP000436522"/>
    </source>
</evidence>
<dbReference type="EMBL" id="BLIV01000008">
    <property type="protein sequence ID" value="GFE51936.1"/>
    <property type="molecule type" value="Genomic_DNA"/>
</dbReference>
<evidence type="ECO:0000256" key="2">
    <source>
        <dbReference type="ARBA" id="ARBA00022741"/>
    </source>
</evidence>
<dbReference type="InterPro" id="IPR003439">
    <property type="entry name" value="ABC_transporter-like_ATP-bd"/>
</dbReference>
<comment type="function">
    <text evidence="5">Part of the ABC transporter complex HmuTUV involved in hemin import. Responsible for energy coupling to the transport system.</text>
</comment>
<dbReference type="InterPro" id="IPR027417">
    <property type="entry name" value="P-loop_NTPase"/>
</dbReference>
<gene>
    <name evidence="7" type="primary">hmuV</name>
    <name evidence="7" type="ORF">So717_36890</name>
</gene>
<dbReference type="InterPro" id="IPR017871">
    <property type="entry name" value="ABC_transporter-like_CS"/>
</dbReference>
<accession>A0A640W0F0</accession>
<dbReference type="Gene3D" id="3.40.50.300">
    <property type="entry name" value="P-loop containing nucleotide triphosphate hydrolases"/>
    <property type="match status" value="1"/>
</dbReference>
<keyword evidence="4" id="KW-1278">Translocase</keyword>
<dbReference type="AlphaFoldDB" id="A0A640W0F0"/>
<evidence type="ECO:0000313" key="7">
    <source>
        <dbReference type="EMBL" id="GFE51936.1"/>
    </source>
</evidence>
<dbReference type="SUPFAM" id="SSF52540">
    <property type="entry name" value="P-loop containing nucleoside triphosphate hydrolases"/>
    <property type="match status" value="1"/>
</dbReference>
<organism evidence="7 8">
    <name type="scientific">Roseobacter cerasinus</name>
    <dbReference type="NCBI Taxonomy" id="2602289"/>
    <lineage>
        <taxon>Bacteria</taxon>
        <taxon>Pseudomonadati</taxon>
        <taxon>Pseudomonadota</taxon>
        <taxon>Alphaproteobacteria</taxon>
        <taxon>Rhodobacterales</taxon>
        <taxon>Roseobacteraceae</taxon>
        <taxon>Roseobacter</taxon>
    </lineage>
</organism>
<dbReference type="SMART" id="SM00382">
    <property type="entry name" value="AAA"/>
    <property type="match status" value="1"/>
</dbReference>
<feature type="domain" description="ABC transporter" evidence="6">
    <location>
        <begin position="3"/>
        <end position="239"/>
    </location>
</feature>
<dbReference type="GO" id="GO:0016887">
    <property type="term" value="F:ATP hydrolysis activity"/>
    <property type="evidence" value="ECO:0007669"/>
    <property type="project" value="InterPro"/>
</dbReference>
<keyword evidence="3 7" id="KW-0067">ATP-binding</keyword>
<dbReference type="NCBIfam" id="NF010068">
    <property type="entry name" value="PRK13548.1"/>
    <property type="match status" value="1"/>
</dbReference>